<evidence type="ECO:0000256" key="1">
    <source>
        <dbReference type="SAM" id="MobiDB-lite"/>
    </source>
</evidence>
<reference evidence="3 4" key="2">
    <citation type="submission" date="2018-09" db="EMBL/GenBank/DDBJ databases">
        <title>A high-quality reference genome of wild soybean provides a powerful tool to mine soybean genomes.</title>
        <authorList>
            <person name="Xie M."/>
            <person name="Chung C.Y.L."/>
            <person name="Li M.-W."/>
            <person name="Wong F.-L."/>
            <person name="Chan T.-F."/>
            <person name="Lam H.-M."/>
        </authorList>
    </citation>
    <scope>NUCLEOTIDE SEQUENCE [LARGE SCALE GENOMIC DNA]</scope>
    <source>
        <strain evidence="4">cv. W05</strain>
        <tissue evidence="3">Hypocotyl of etiolated seedlings</tissue>
    </source>
</reference>
<proteinExistence type="predicted"/>
<feature type="compositionally biased region" description="Low complexity" evidence="1">
    <location>
        <begin position="27"/>
        <end position="46"/>
    </location>
</feature>
<sequence>MSSAQQNFNAGQTQGQTQAKAEHFVQSTKETASAAADKANAASNTTGQTVQQNKEESAGFLQQTGEQVKNMAQGAVDSVKHTLGMDKK</sequence>
<dbReference type="Gramene" id="XM_028364815.1">
    <property type="protein sequence ID" value="XP_028220616.1"/>
    <property type="gene ID" value="LOC114402299"/>
</dbReference>
<feature type="compositionally biased region" description="Low complexity" evidence="1">
    <location>
        <begin position="1"/>
        <end position="18"/>
    </location>
</feature>
<feature type="region of interest" description="Disordered" evidence="1">
    <location>
        <begin position="1"/>
        <end position="88"/>
    </location>
</feature>
<reference evidence="2" key="1">
    <citation type="submission" date="2014-07" db="EMBL/GenBank/DDBJ databases">
        <title>Identification of a novel salt tolerance gene in wild soybean by whole-genome sequencing.</title>
        <authorList>
            <person name="Lam H.-M."/>
            <person name="Qi X."/>
            <person name="Li M.-W."/>
            <person name="Liu X."/>
            <person name="Xie M."/>
            <person name="Ni M."/>
            <person name="Xu X."/>
        </authorList>
    </citation>
    <scope>NUCLEOTIDE SEQUENCE [LARGE SCALE GENOMIC DNA]</scope>
    <source>
        <tissue evidence="2">Root</tissue>
    </source>
</reference>
<dbReference type="PANTHER" id="PTHR34191:SF20">
    <property type="entry name" value="LATE EMBRYOGENESIS ABUNDANT PROTEIN (LEA) FAMILY PROTEIN"/>
    <property type="match status" value="1"/>
</dbReference>
<keyword evidence="4" id="KW-1185">Reference proteome</keyword>
<dbReference type="AlphaFoldDB" id="A0A0B2PXF1"/>
<dbReference type="Proteomes" id="UP000053555">
    <property type="component" value="Unassembled WGS sequence"/>
</dbReference>
<dbReference type="EMBL" id="KN661993">
    <property type="protein sequence ID" value="KHN14016.1"/>
    <property type="molecule type" value="Genomic_DNA"/>
</dbReference>
<protein>
    <submittedName>
        <fullName evidence="2">Late embryogenesis abundant protein D-7</fullName>
    </submittedName>
</protein>
<organism evidence="2">
    <name type="scientific">Glycine soja</name>
    <name type="common">Wild soybean</name>
    <dbReference type="NCBI Taxonomy" id="3848"/>
    <lineage>
        <taxon>Eukaryota</taxon>
        <taxon>Viridiplantae</taxon>
        <taxon>Streptophyta</taxon>
        <taxon>Embryophyta</taxon>
        <taxon>Tracheophyta</taxon>
        <taxon>Spermatophyta</taxon>
        <taxon>Magnoliopsida</taxon>
        <taxon>eudicotyledons</taxon>
        <taxon>Gunneridae</taxon>
        <taxon>Pentapetalae</taxon>
        <taxon>rosids</taxon>
        <taxon>fabids</taxon>
        <taxon>Fabales</taxon>
        <taxon>Fabaceae</taxon>
        <taxon>Papilionoideae</taxon>
        <taxon>50 kb inversion clade</taxon>
        <taxon>NPAAA clade</taxon>
        <taxon>indigoferoid/millettioid clade</taxon>
        <taxon>Phaseoleae</taxon>
        <taxon>Glycine</taxon>
        <taxon>Glycine subgen. Soja</taxon>
    </lineage>
</organism>
<name>A0A0B2PXF1_GLYSO</name>
<evidence type="ECO:0000313" key="2">
    <source>
        <dbReference type="EMBL" id="KHN14016.1"/>
    </source>
</evidence>
<dbReference type="Proteomes" id="UP000289340">
    <property type="component" value="Chromosome 20"/>
</dbReference>
<feature type="compositionally biased region" description="Basic and acidic residues" evidence="1">
    <location>
        <begin position="78"/>
        <end position="88"/>
    </location>
</feature>
<dbReference type="PANTHER" id="PTHR34191">
    <property type="entry name" value="LATE EMBRYOGENESIS ABUNDANT PROTEIN (LEA) FAMILY PROTEIN"/>
    <property type="match status" value="1"/>
</dbReference>
<gene>
    <name evidence="3" type="ORF">D0Y65_053503</name>
    <name evidence="2" type="ORF">glysoja_041625</name>
</gene>
<evidence type="ECO:0000313" key="4">
    <source>
        <dbReference type="Proteomes" id="UP000289340"/>
    </source>
</evidence>
<evidence type="ECO:0000313" key="3">
    <source>
        <dbReference type="EMBL" id="RZB42924.1"/>
    </source>
</evidence>
<dbReference type="InterPro" id="IPR039624">
    <property type="entry name" value="LEA1/2/D7/KIN2"/>
</dbReference>
<accession>A0A0B2PXF1</accession>
<dbReference type="EMBL" id="QZWG01000020">
    <property type="protein sequence ID" value="RZB42924.1"/>
    <property type="molecule type" value="Genomic_DNA"/>
</dbReference>